<feature type="region of interest" description="Disordered" evidence="1">
    <location>
        <begin position="32"/>
        <end position="53"/>
    </location>
</feature>
<evidence type="ECO:0000313" key="2">
    <source>
        <dbReference type="EMBL" id="KAF1961774.1"/>
    </source>
</evidence>
<dbReference type="AlphaFoldDB" id="A0A6A5UAN6"/>
<keyword evidence="3" id="KW-1185">Reference proteome</keyword>
<gene>
    <name evidence="2" type="ORF">CC80DRAFT_376314</name>
</gene>
<feature type="non-terminal residue" evidence="2">
    <location>
        <position position="1"/>
    </location>
</feature>
<organism evidence="2 3">
    <name type="scientific">Byssothecium circinans</name>
    <dbReference type="NCBI Taxonomy" id="147558"/>
    <lineage>
        <taxon>Eukaryota</taxon>
        <taxon>Fungi</taxon>
        <taxon>Dikarya</taxon>
        <taxon>Ascomycota</taxon>
        <taxon>Pezizomycotina</taxon>
        <taxon>Dothideomycetes</taxon>
        <taxon>Pleosporomycetidae</taxon>
        <taxon>Pleosporales</taxon>
        <taxon>Massarineae</taxon>
        <taxon>Massarinaceae</taxon>
        <taxon>Byssothecium</taxon>
    </lineage>
</organism>
<accession>A0A6A5UAN6</accession>
<dbReference type="EMBL" id="ML976980">
    <property type="protein sequence ID" value="KAF1961774.1"/>
    <property type="molecule type" value="Genomic_DNA"/>
</dbReference>
<dbReference type="OrthoDB" id="1854899at2759"/>
<name>A0A6A5UAN6_9PLEO</name>
<evidence type="ECO:0000313" key="3">
    <source>
        <dbReference type="Proteomes" id="UP000800035"/>
    </source>
</evidence>
<dbReference type="Proteomes" id="UP000800035">
    <property type="component" value="Unassembled WGS sequence"/>
</dbReference>
<evidence type="ECO:0000256" key="1">
    <source>
        <dbReference type="SAM" id="MobiDB-lite"/>
    </source>
</evidence>
<feature type="region of interest" description="Disordered" evidence="1">
    <location>
        <begin position="158"/>
        <end position="183"/>
    </location>
</feature>
<sequence>HSLTTRLESSFPTATRDESSSGWTLYHRLLRDVPPPAPSTTEPHAHSHSHQHLLRLSVLTPGRGYSVVQPAGTAADGGGGVITAIPAEEVESYFTLVVNQWSQLWAPQRSLDVVAGATYSVSDVTVRVGELRARRTGMQSAGVNSPGVVVWITGDAGGDVDADGDADGEVKEEVEEEEEEEEVDVEDVRERIRVVWGTIRKGVELGKGEVREVMQRVEGFGGREGEKGTEAVVRMWCEALRPR</sequence>
<reference evidence="2" key="1">
    <citation type="journal article" date="2020" name="Stud. Mycol.">
        <title>101 Dothideomycetes genomes: a test case for predicting lifestyles and emergence of pathogens.</title>
        <authorList>
            <person name="Haridas S."/>
            <person name="Albert R."/>
            <person name="Binder M."/>
            <person name="Bloem J."/>
            <person name="Labutti K."/>
            <person name="Salamov A."/>
            <person name="Andreopoulos B."/>
            <person name="Baker S."/>
            <person name="Barry K."/>
            <person name="Bills G."/>
            <person name="Bluhm B."/>
            <person name="Cannon C."/>
            <person name="Castanera R."/>
            <person name="Culley D."/>
            <person name="Daum C."/>
            <person name="Ezra D."/>
            <person name="Gonzalez J."/>
            <person name="Henrissat B."/>
            <person name="Kuo A."/>
            <person name="Liang C."/>
            <person name="Lipzen A."/>
            <person name="Lutzoni F."/>
            <person name="Magnuson J."/>
            <person name="Mondo S."/>
            <person name="Nolan M."/>
            <person name="Ohm R."/>
            <person name="Pangilinan J."/>
            <person name="Park H.-J."/>
            <person name="Ramirez L."/>
            <person name="Alfaro M."/>
            <person name="Sun H."/>
            <person name="Tritt A."/>
            <person name="Yoshinaga Y."/>
            <person name="Zwiers L.-H."/>
            <person name="Turgeon B."/>
            <person name="Goodwin S."/>
            <person name="Spatafora J."/>
            <person name="Crous P."/>
            <person name="Grigoriev I."/>
        </authorList>
    </citation>
    <scope>NUCLEOTIDE SEQUENCE</scope>
    <source>
        <strain evidence="2">CBS 675.92</strain>
    </source>
</reference>
<feature type="non-terminal residue" evidence="2">
    <location>
        <position position="243"/>
    </location>
</feature>
<proteinExistence type="predicted"/>
<protein>
    <submittedName>
        <fullName evidence="2">Uncharacterized protein</fullName>
    </submittedName>
</protein>